<keyword evidence="17" id="KW-1185">Reference proteome</keyword>
<evidence type="ECO:0000313" key="16">
    <source>
        <dbReference type="Ensembl" id="ENSBTAP00000092602.1"/>
    </source>
</evidence>
<dbReference type="InterPro" id="IPR036910">
    <property type="entry name" value="HMG_box_dom_sf"/>
</dbReference>
<comment type="subcellular location">
    <subcellularLocation>
        <location evidence="1">Mitochondrion matrix</location>
        <location evidence="1">Mitochondrion nucleoid</location>
    </subcellularLocation>
</comment>
<dbReference type="PANTHER" id="PTHR48112:SF36">
    <property type="entry name" value="TRANSCRIPTION FACTOR A, MITOCHONDRIAL"/>
    <property type="match status" value="1"/>
</dbReference>
<evidence type="ECO:0000256" key="1">
    <source>
        <dbReference type="ARBA" id="ARBA00004436"/>
    </source>
</evidence>
<dbReference type="InterPro" id="IPR009071">
    <property type="entry name" value="HMG_box_dom"/>
</dbReference>
<comment type="subunit">
    <text evidence="13">Monomer; binds DNA as a monomer. Homodimer. Component of the mitochondrial transcription initiation complex, composed at least of TFB2M, TFAM and POLRMT. In this complex TFAM recruits POLRMT to the promoter whereas TFB2M induces structural changes in POLRMT to enable promoter opening and trapping of the DNA non-template strand. Upon metabolic stress, forms a complex composed of FOXO3, SIRT3, TFAM and POLRMT. Interacts with TFB1M and TFB2M. Interacts with CLPX; this enhances DNA-binding.</text>
</comment>
<evidence type="ECO:0000256" key="12">
    <source>
        <dbReference type="ARBA" id="ARBA00045216"/>
    </source>
</evidence>
<dbReference type="CDD" id="cd21986">
    <property type="entry name" value="HMG-box_TFAM_rpt1"/>
    <property type="match status" value="1"/>
</dbReference>
<keyword evidence="2" id="KW-0597">Phosphoprotein</keyword>
<evidence type="ECO:0000313" key="17">
    <source>
        <dbReference type="Proteomes" id="UP000009136"/>
    </source>
</evidence>
<evidence type="ECO:0000256" key="5">
    <source>
        <dbReference type="ARBA" id="ARBA00023015"/>
    </source>
</evidence>
<dbReference type="GO" id="GO:0042645">
    <property type="term" value="C:mitochondrial nucleoid"/>
    <property type="evidence" value="ECO:0007669"/>
    <property type="project" value="UniProtKB-SubCell"/>
</dbReference>
<dbReference type="InterPro" id="IPR050342">
    <property type="entry name" value="HMGB"/>
</dbReference>
<keyword evidence="14" id="KW-0539">Nucleus</keyword>
<reference evidence="16" key="3">
    <citation type="submission" date="2025-09" db="UniProtKB">
        <authorList>
            <consortium name="Ensembl"/>
        </authorList>
    </citation>
    <scope>IDENTIFICATION</scope>
    <source>
        <strain evidence="16">Hereford</strain>
    </source>
</reference>
<keyword evidence="3" id="KW-0677">Repeat</keyword>
<keyword evidence="4" id="KW-0809">Transit peptide</keyword>
<evidence type="ECO:0000256" key="9">
    <source>
        <dbReference type="ARBA" id="ARBA00023163"/>
    </source>
</evidence>
<feature type="DNA-binding region" description="HMG box" evidence="14">
    <location>
        <begin position="50"/>
        <end position="118"/>
    </location>
</feature>
<dbReference type="Gene3D" id="1.10.30.10">
    <property type="entry name" value="High mobility group box domain"/>
    <property type="match status" value="2"/>
</dbReference>
<evidence type="ECO:0000256" key="7">
    <source>
        <dbReference type="ARBA" id="ARBA00023128"/>
    </source>
</evidence>
<keyword evidence="6 14" id="KW-0238">DNA-binding</keyword>
<dbReference type="PANTHER" id="PTHR48112">
    <property type="entry name" value="HIGH MOBILITY GROUP PROTEIN DSP1"/>
    <property type="match status" value="1"/>
</dbReference>
<reference evidence="16" key="1">
    <citation type="submission" date="2018-03" db="EMBL/GenBank/DDBJ databases">
        <title>ARS-UCD1.2.</title>
        <authorList>
            <person name="Rosen B.D."/>
            <person name="Bickhart D.M."/>
            <person name="Koren S."/>
            <person name="Schnabel R.D."/>
            <person name="Hall R."/>
            <person name="Zimin A."/>
            <person name="Dreischer C."/>
            <person name="Schultheiss S."/>
            <person name="Schroeder S.G."/>
            <person name="Elsik C.G."/>
            <person name="Couldrey C."/>
            <person name="Liu G.E."/>
            <person name="Van Tassell C.P."/>
            <person name="Phillippy A.M."/>
            <person name="Smith T.P.L."/>
            <person name="Medrano J.F."/>
        </authorList>
    </citation>
    <scope>NUCLEOTIDE SEQUENCE [LARGE SCALE GENOMIC DNA]</scope>
    <source>
        <strain evidence="16">Hereford</strain>
    </source>
</reference>
<name>A0AAA9T9M5_BOVIN</name>
<keyword evidence="7" id="KW-0496">Mitochondrion</keyword>
<keyword evidence="5" id="KW-0805">Transcription regulation</keyword>
<comment type="function">
    <text evidence="12">Binds to the mitochondrial light strand promoter and functions in mitochondrial transcription regulation. Component of the mitochondrial transcription initiation complex, composed at least of TFB2M, TFAM and POLRMT that is required for basal transcription of mitochondrial DNA. In this complex, TFAM recruits POLRMT to a specific promoter whereas TFB2M induces structural changes in POLRMT to enable promoter opening and trapping of the DNA non-template strand. Required for accurate and efficient promoter recognition by the mitochondrial RNA polymerase. Promotes transcription initiation from the HSP1 and the light strand promoter by binding immediately upstream of transcriptional start sites. Is able to unwind DNA. Bends the mitochondrial light strand promoter DNA into a U-turn shape via its HMG boxes. Required for maintenance of normal levels of mitochondrial DNA. May play a role in organizing and compacting mitochondrial DNA.</text>
</comment>
<sequence length="295" mass="33133">MALLRGVWGVLNALGKSGADLCAGCGSRLRSPFSFAYVPKWFSSSLSGYPKKPMTSYVRFSKEQLPIFKAQNPDAKNSELIKKIAKLWRELPDSEKKIYEDAYRADWQVYKEEINRIQEQLTPSQMVSLEKEIMQKRLKKKALIKKRELTMLGKPKRPRSAYNIFIAERFQEARDGTSQVSSPIISSTCVRISAGGTATSHPRPYSDPRFRSHCQLVARTPPVGQMWKCPSSRTGALAHLSRVRRDRSALGAWPVRTAGSAPGSQEQSRSCKVKRNLTWKVAHPSGDFPPGPQNP</sequence>
<gene>
    <name evidence="16" type="primary">TFAM</name>
</gene>
<feature type="domain" description="HMG box" evidence="15">
    <location>
        <begin position="50"/>
        <end position="118"/>
    </location>
</feature>
<evidence type="ECO:0000256" key="10">
    <source>
        <dbReference type="ARBA" id="ARBA00023271"/>
    </source>
</evidence>
<dbReference type="PROSITE" id="PS50118">
    <property type="entry name" value="HMG_BOX_2"/>
    <property type="match status" value="1"/>
</dbReference>
<dbReference type="FunFam" id="1.10.30.10:FF:000045">
    <property type="entry name" value="Transcription factor A, mitochondrial"/>
    <property type="match status" value="1"/>
</dbReference>
<evidence type="ECO:0000256" key="2">
    <source>
        <dbReference type="ARBA" id="ARBA00022553"/>
    </source>
</evidence>
<evidence type="ECO:0000256" key="3">
    <source>
        <dbReference type="ARBA" id="ARBA00022737"/>
    </source>
</evidence>
<proteinExistence type="predicted"/>
<dbReference type="GeneTree" id="ENSGT00440000039001"/>
<keyword evidence="8" id="KW-0010">Activator</keyword>
<dbReference type="Ensembl" id="ENSBTAT00000123218.1">
    <property type="protein sequence ID" value="ENSBTAP00000092602.1"/>
    <property type="gene ID" value="ENSBTAG00000003546.7"/>
</dbReference>
<keyword evidence="10" id="KW-1135">Mitochondrion nucleoid</keyword>
<protein>
    <recommendedName>
        <fullName evidence="11">Transcription factor A, mitochondrial</fullName>
    </recommendedName>
</protein>
<evidence type="ECO:0000256" key="14">
    <source>
        <dbReference type="PROSITE-ProRule" id="PRU00267"/>
    </source>
</evidence>
<dbReference type="Proteomes" id="UP000009136">
    <property type="component" value="Chromosome 28"/>
</dbReference>
<dbReference type="SUPFAM" id="SSF47095">
    <property type="entry name" value="HMG-box"/>
    <property type="match status" value="2"/>
</dbReference>
<accession>A0AAA9T9M5</accession>
<evidence type="ECO:0000256" key="11">
    <source>
        <dbReference type="ARBA" id="ARBA00040582"/>
    </source>
</evidence>
<evidence type="ECO:0000256" key="4">
    <source>
        <dbReference type="ARBA" id="ARBA00022946"/>
    </source>
</evidence>
<reference evidence="16" key="2">
    <citation type="submission" date="2025-08" db="UniProtKB">
        <authorList>
            <consortium name="Ensembl"/>
        </authorList>
    </citation>
    <scope>IDENTIFICATION</scope>
    <source>
        <strain evidence="16">Hereford</strain>
    </source>
</reference>
<dbReference type="Pfam" id="PF00505">
    <property type="entry name" value="HMG_box"/>
    <property type="match status" value="1"/>
</dbReference>
<dbReference type="AlphaFoldDB" id="A0AAA9T9M5"/>
<keyword evidence="9" id="KW-0804">Transcription</keyword>
<evidence type="ECO:0000259" key="15">
    <source>
        <dbReference type="PROSITE" id="PS50118"/>
    </source>
</evidence>
<evidence type="ECO:0000256" key="8">
    <source>
        <dbReference type="ARBA" id="ARBA00023159"/>
    </source>
</evidence>
<organism evidence="16 17">
    <name type="scientific">Bos taurus</name>
    <name type="common">Bovine</name>
    <dbReference type="NCBI Taxonomy" id="9913"/>
    <lineage>
        <taxon>Eukaryota</taxon>
        <taxon>Metazoa</taxon>
        <taxon>Chordata</taxon>
        <taxon>Craniata</taxon>
        <taxon>Vertebrata</taxon>
        <taxon>Euteleostomi</taxon>
        <taxon>Mammalia</taxon>
        <taxon>Eutheria</taxon>
        <taxon>Laurasiatheria</taxon>
        <taxon>Artiodactyla</taxon>
        <taxon>Ruminantia</taxon>
        <taxon>Pecora</taxon>
        <taxon>Bovidae</taxon>
        <taxon>Bovinae</taxon>
        <taxon>Bos</taxon>
    </lineage>
</organism>
<dbReference type="GO" id="GO:0003677">
    <property type="term" value="F:DNA binding"/>
    <property type="evidence" value="ECO:0007669"/>
    <property type="project" value="UniProtKB-UniRule"/>
</dbReference>
<dbReference type="GO" id="GO:0005634">
    <property type="term" value="C:nucleus"/>
    <property type="evidence" value="ECO:0007669"/>
    <property type="project" value="UniProtKB-UniRule"/>
</dbReference>
<dbReference type="SMART" id="SM00398">
    <property type="entry name" value="HMG"/>
    <property type="match status" value="1"/>
</dbReference>
<evidence type="ECO:0000256" key="6">
    <source>
        <dbReference type="ARBA" id="ARBA00023125"/>
    </source>
</evidence>
<evidence type="ECO:0000256" key="13">
    <source>
        <dbReference type="ARBA" id="ARBA00046467"/>
    </source>
</evidence>